<feature type="compositionally biased region" description="Basic and acidic residues" evidence="1">
    <location>
        <begin position="147"/>
        <end position="163"/>
    </location>
</feature>
<evidence type="ECO:0000313" key="2">
    <source>
        <dbReference type="EMBL" id="PIL26688.1"/>
    </source>
</evidence>
<feature type="region of interest" description="Disordered" evidence="1">
    <location>
        <begin position="142"/>
        <end position="185"/>
    </location>
</feature>
<organism evidence="2 3">
    <name type="scientific">Ganoderma sinense ZZ0214-1</name>
    <dbReference type="NCBI Taxonomy" id="1077348"/>
    <lineage>
        <taxon>Eukaryota</taxon>
        <taxon>Fungi</taxon>
        <taxon>Dikarya</taxon>
        <taxon>Basidiomycota</taxon>
        <taxon>Agaricomycotina</taxon>
        <taxon>Agaricomycetes</taxon>
        <taxon>Polyporales</taxon>
        <taxon>Polyporaceae</taxon>
        <taxon>Ganoderma</taxon>
    </lineage>
</organism>
<dbReference type="Proteomes" id="UP000230002">
    <property type="component" value="Unassembled WGS sequence"/>
</dbReference>
<feature type="region of interest" description="Disordered" evidence="1">
    <location>
        <begin position="41"/>
        <end position="62"/>
    </location>
</feature>
<comment type="caution">
    <text evidence="2">The sequence shown here is derived from an EMBL/GenBank/DDBJ whole genome shotgun (WGS) entry which is preliminary data.</text>
</comment>
<sequence length="185" mass="20578">MEQRTMNDANRDMLSFSRICQHESDVRVLSVSDPFLSLTPRHTKQTRSRENSLRRASSASSEIAGPFIRSPRTAIAFSTFFNAAISLCTTQCTTPVHVLGLSEAPDSHFAQCSGPGQHREGGIAHAFIWRWSSSSSILRRSSASRLGSKDKDRDRDDQPKPDRGASIADPMARDGPVYRDARIDW</sequence>
<name>A0A2G8RZE8_9APHY</name>
<dbReference type="AlphaFoldDB" id="A0A2G8RZE8"/>
<dbReference type="EMBL" id="AYKW01000040">
    <property type="protein sequence ID" value="PIL26688.1"/>
    <property type="molecule type" value="Genomic_DNA"/>
</dbReference>
<accession>A0A2G8RZE8</accession>
<reference evidence="2 3" key="1">
    <citation type="journal article" date="2015" name="Sci. Rep.">
        <title>Chromosome-level genome map provides insights into diverse defense mechanisms in the medicinal fungus Ganoderma sinense.</title>
        <authorList>
            <person name="Zhu Y."/>
            <person name="Xu J."/>
            <person name="Sun C."/>
            <person name="Zhou S."/>
            <person name="Xu H."/>
            <person name="Nelson D.R."/>
            <person name="Qian J."/>
            <person name="Song J."/>
            <person name="Luo H."/>
            <person name="Xiang L."/>
            <person name="Li Y."/>
            <person name="Xu Z."/>
            <person name="Ji A."/>
            <person name="Wang L."/>
            <person name="Lu S."/>
            <person name="Hayward A."/>
            <person name="Sun W."/>
            <person name="Li X."/>
            <person name="Schwartz D.C."/>
            <person name="Wang Y."/>
            <person name="Chen S."/>
        </authorList>
    </citation>
    <scope>NUCLEOTIDE SEQUENCE [LARGE SCALE GENOMIC DNA]</scope>
    <source>
        <strain evidence="2 3">ZZ0214-1</strain>
    </source>
</reference>
<gene>
    <name evidence="2" type="ORF">GSI_11215</name>
</gene>
<protein>
    <submittedName>
        <fullName evidence="2">Uncharacterized protein</fullName>
    </submittedName>
</protein>
<evidence type="ECO:0000256" key="1">
    <source>
        <dbReference type="SAM" id="MobiDB-lite"/>
    </source>
</evidence>
<evidence type="ECO:0000313" key="3">
    <source>
        <dbReference type="Proteomes" id="UP000230002"/>
    </source>
</evidence>
<keyword evidence="3" id="KW-1185">Reference proteome</keyword>
<proteinExistence type="predicted"/>
<feature type="compositionally biased region" description="Basic and acidic residues" evidence="1">
    <location>
        <begin position="176"/>
        <end position="185"/>
    </location>
</feature>